<comment type="caution">
    <text evidence="11">The sequence shown here is derived from an EMBL/GenBank/DDBJ whole genome shotgun (WGS) entry which is preliminary data.</text>
</comment>
<dbReference type="EMBL" id="JBBWWR010000018">
    <property type="protein sequence ID" value="KAK8943591.1"/>
    <property type="molecule type" value="Genomic_DNA"/>
</dbReference>
<dbReference type="InterPro" id="IPR003439">
    <property type="entry name" value="ABC_transporter-like_ATP-bd"/>
</dbReference>
<sequence>MDEISTGLDSSTTFQIVKCMQQIVRLQEATILMSLLQPAPETFELFDDLILLSDDHVIFHGPRDLALPFFASCGFVCPDGKPAADFLLEISPGDLYISTPQQPRSWCIPPDNLAPEGSRTIRVLAEGSRRSRPSPLLISPSGSSRLEISPVLSGALAGKLHAAREGSSPRGRLRVSFALPTDLSRSHRFIPPAELAHLFRLSPAGQNLRPLRPLRPHPVPPRCSRQILPHRCLLCPPPRLLRQGVCTHLPELLLKDEYEDEDRGRRRDLHRRSTVWYPRQHVQWIRRALGDDDEAACVLQAEGSAVLPGLGFHAPQFSSQNTNLCVESSAWVLMTYFSIGFAPEPTRFFKQLLLFFSMQQMAAGLFRLIASVCRSMTISNTGGSLMLLTMFILGGFILPKNLIPTWWVWGHWISPLSYGFNAIVVNEFWAPRWMNKFVKNGKSLGLVVMENADVYTGEKWYWIGIAALIGFAILFNMLFTLAINYLNRTFRTGVLTALMGVSGAGKMILMDVLAGRKTGGYIEGDIRVTVWESLVYSAFLRLPEGVNRAEKMKFVDEVMQLVELDNLKDAIVGLPGITGLSTEQWKRLTIALELIANPSIIFMDEPTSGLDARATTIVMRTVRNTVDTGRTVVCTIHQPSVDIFEAFDESVPQVPKITDKVNPATWMLEVSSISVEVRLGVDFATIYRSSDLYTKNKELINDLSKPASGTSDLHFPTRYSQSSFGQFKTCFWKKWWTYWRSPDYNLVRLCFTLFTALLLGSIFWKIGHKRESANDLRIVIGSMFVVVLFVSINNCSTVKPIFAIERSVYYRERAAGMYFALPYALAQVFVEIPYVHFQTLYYSIIVYSMMSFEWTTTKFLWFYFISFFSFLYFTYYGMMSVSLTLNQQVAAIFAATFYSLFNLFSGFFIPRSKIPKWWAWYYWMCPLAWTVYVLIITQYGDLDDIIHVPGQADQPIKLYIMDYFGYRLDFMSVVAIVLVGFCILFAFTFAFCIRRLNFRQR</sequence>
<keyword evidence="5" id="KW-0547">Nucleotide-binding</keyword>
<feature type="transmembrane region" description="Helical" evidence="9">
    <location>
        <begin position="352"/>
        <end position="373"/>
    </location>
</feature>
<evidence type="ECO:0000256" key="8">
    <source>
        <dbReference type="ARBA" id="ARBA00023136"/>
    </source>
</evidence>
<dbReference type="SMART" id="SM00382">
    <property type="entry name" value="AAA"/>
    <property type="match status" value="1"/>
</dbReference>
<evidence type="ECO:0000256" key="1">
    <source>
        <dbReference type="ARBA" id="ARBA00004141"/>
    </source>
</evidence>
<dbReference type="SUPFAM" id="SSF52540">
    <property type="entry name" value="P-loop containing nucleoside triphosphate hydrolases"/>
    <property type="match status" value="1"/>
</dbReference>
<keyword evidence="12" id="KW-1185">Reference proteome</keyword>
<reference evidence="11 12" key="1">
    <citation type="journal article" date="2022" name="Nat. Plants">
        <title>Genomes of leafy and leafless Platanthera orchids illuminate the evolution of mycoheterotrophy.</title>
        <authorList>
            <person name="Li M.H."/>
            <person name="Liu K.W."/>
            <person name="Li Z."/>
            <person name="Lu H.C."/>
            <person name="Ye Q.L."/>
            <person name="Zhang D."/>
            <person name="Wang J.Y."/>
            <person name="Li Y.F."/>
            <person name="Zhong Z.M."/>
            <person name="Liu X."/>
            <person name="Yu X."/>
            <person name="Liu D.K."/>
            <person name="Tu X.D."/>
            <person name="Liu B."/>
            <person name="Hao Y."/>
            <person name="Liao X.Y."/>
            <person name="Jiang Y.T."/>
            <person name="Sun W.H."/>
            <person name="Chen J."/>
            <person name="Chen Y.Q."/>
            <person name="Ai Y."/>
            <person name="Zhai J.W."/>
            <person name="Wu S.S."/>
            <person name="Zhou Z."/>
            <person name="Hsiao Y.Y."/>
            <person name="Wu W.L."/>
            <person name="Chen Y.Y."/>
            <person name="Lin Y.F."/>
            <person name="Hsu J.L."/>
            <person name="Li C.Y."/>
            <person name="Wang Z.W."/>
            <person name="Zhao X."/>
            <person name="Zhong W.Y."/>
            <person name="Ma X.K."/>
            <person name="Ma L."/>
            <person name="Huang J."/>
            <person name="Chen G.Z."/>
            <person name="Huang M.Z."/>
            <person name="Huang L."/>
            <person name="Peng D.H."/>
            <person name="Luo Y.B."/>
            <person name="Zou S.Q."/>
            <person name="Chen S.P."/>
            <person name="Lan S."/>
            <person name="Tsai W.C."/>
            <person name="Van de Peer Y."/>
            <person name="Liu Z.J."/>
        </authorList>
    </citation>
    <scope>NUCLEOTIDE SEQUENCE [LARGE SCALE GENOMIC DNA]</scope>
    <source>
        <strain evidence="11">Lor288</strain>
    </source>
</reference>
<evidence type="ECO:0000256" key="5">
    <source>
        <dbReference type="ARBA" id="ARBA00022741"/>
    </source>
</evidence>
<evidence type="ECO:0000313" key="12">
    <source>
        <dbReference type="Proteomes" id="UP001412067"/>
    </source>
</evidence>
<evidence type="ECO:0000313" key="11">
    <source>
        <dbReference type="EMBL" id="KAK8943591.1"/>
    </source>
</evidence>
<keyword evidence="8 9" id="KW-0472">Membrane</keyword>
<dbReference type="InterPro" id="IPR027417">
    <property type="entry name" value="P-loop_NTPase"/>
</dbReference>
<feature type="transmembrane region" description="Helical" evidence="9">
    <location>
        <begin position="385"/>
        <end position="409"/>
    </location>
</feature>
<feature type="transmembrane region" description="Helical" evidence="9">
    <location>
        <begin position="460"/>
        <end position="483"/>
    </location>
</feature>
<evidence type="ECO:0000256" key="4">
    <source>
        <dbReference type="ARBA" id="ARBA00022692"/>
    </source>
</evidence>
<keyword evidence="6" id="KW-0067">ATP-binding</keyword>
<protein>
    <submittedName>
        <fullName evidence="11">Pleiotropic drug resistance protein 12</fullName>
    </submittedName>
</protein>
<accession>A0ABR2LLK4</accession>
<dbReference type="InterPro" id="IPR013525">
    <property type="entry name" value="ABC2_TM"/>
</dbReference>
<dbReference type="InterPro" id="IPR003593">
    <property type="entry name" value="AAA+_ATPase"/>
</dbReference>
<dbReference type="Gene3D" id="3.40.50.300">
    <property type="entry name" value="P-loop containing nucleotide triphosphate hydrolases"/>
    <property type="match status" value="2"/>
</dbReference>
<dbReference type="Proteomes" id="UP001412067">
    <property type="component" value="Unassembled WGS sequence"/>
</dbReference>
<feature type="transmembrane region" description="Helical" evidence="9">
    <location>
        <begin position="890"/>
        <end position="909"/>
    </location>
</feature>
<dbReference type="Pfam" id="PF01061">
    <property type="entry name" value="ABC2_membrane"/>
    <property type="match status" value="2"/>
</dbReference>
<feature type="transmembrane region" description="Helical" evidence="9">
    <location>
        <begin position="776"/>
        <end position="796"/>
    </location>
</feature>
<dbReference type="PROSITE" id="PS50893">
    <property type="entry name" value="ABC_TRANSPORTER_2"/>
    <property type="match status" value="1"/>
</dbReference>
<dbReference type="InterPro" id="IPR013581">
    <property type="entry name" value="PDR_assoc"/>
</dbReference>
<dbReference type="Pfam" id="PF08370">
    <property type="entry name" value="PDR_assoc"/>
    <property type="match status" value="1"/>
</dbReference>
<evidence type="ECO:0000256" key="7">
    <source>
        <dbReference type="ARBA" id="ARBA00022989"/>
    </source>
</evidence>
<comment type="subcellular location">
    <subcellularLocation>
        <location evidence="1">Membrane</location>
        <topology evidence="1">Multi-pass membrane protein</topology>
    </subcellularLocation>
</comment>
<evidence type="ECO:0000259" key="10">
    <source>
        <dbReference type="PROSITE" id="PS50893"/>
    </source>
</evidence>
<evidence type="ECO:0000256" key="2">
    <source>
        <dbReference type="ARBA" id="ARBA00006012"/>
    </source>
</evidence>
<feature type="transmembrane region" description="Helical" evidence="9">
    <location>
        <begin position="859"/>
        <end position="878"/>
    </location>
</feature>
<name>A0ABR2LLK4_9ASPA</name>
<proteinExistence type="inferred from homology"/>
<feature type="transmembrane region" description="Helical" evidence="9">
    <location>
        <begin position="746"/>
        <end position="764"/>
    </location>
</feature>
<evidence type="ECO:0000256" key="6">
    <source>
        <dbReference type="ARBA" id="ARBA00022840"/>
    </source>
</evidence>
<feature type="transmembrane region" description="Helical" evidence="9">
    <location>
        <begin position="921"/>
        <end position="940"/>
    </location>
</feature>
<keyword evidence="7 9" id="KW-1133">Transmembrane helix</keyword>
<feature type="transmembrane region" description="Helical" evidence="9">
    <location>
        <begin position="970"/>
        <end position="993"/>
    </location>
</feature>
<keyword evidence="3" id="KW-0813">Transport</keyword>
<dbReference type="PANTHER" id="PTHR19241">
    <property type="entry name" value="ATP-BINDING CASSETTE TRANSPORTER"/>
    <property type="match status" value="1"/>
</dbReference>
<evidence type="ECO:0000256" key="9">
    <source>
        <dbReference type="SAM" id="Phobius"/>
    </source>
</evidence>
<feature type="domain" description="ABC transporter" evidence="10">
    <location>
        <begin position="468"/>
        <end position="679"/>
    </location>
</feature>
<evidence type="ECO:0000256" key="3">
    <source>
        <dbReference type="ARBA" id="ARBA00022448"/>
    </source>
</evidence>
<gene>
    <name evidence="11" type="primary">PDR12</name>
    <name evidence="11" type="ORF">KSP40_PGU000053</name>
</gene>
<keyword evidence="4 9" id="KW-0812">Transmembrane</keyword>
<organism evidence="11 12">
    <name type="scientific">Platanthera guangdongensis</name>
    <dbReference type="NCBI Taxonomy" id="2320717"/>
    <lineage>
        <taxon>Eukaryota</taxon>
        <taxon>Viridiplantae</taxon>
        <taxon>Streptophyta</taxon>
        <taxon>Embryophyta</taxon>
        <taxon>Tracheophyta</taxon>
        <taxon>Spermatophyta</taxon>
        <taxon>Magnoliopsida</taxon>
        <taxon>Liliopsida</taxon>
        <taxon>Asparagales</taxon>
        <taxon>Orchidaceae</taxon>
        <taxon>Orchidoideae</taxon>
        <taxon>Orchideae</taxon>
        <taxon>Orchidinae</taxon>
        <taxon>Platanthera</taxon>
    </lineage>
</organism>
<comment type="similarity">
    <text evidence="2">Belongs to the ABC transporter superfamily. ABCG family. PDR (TC 3.A.1.205) subfamily.</text>
</comment>